<evidence type="ECO:0000256" key="1">
    <source>
        <dbReference type="ARBA" id="ARBA00006987"/>
    </source>
</evidence>
<accession>A0A9X1VVY8</accession>
<evidence type="ECO:0000313" key="4">
    <source>
        <dbReference type="Proteomes" id="UP001139447"/>
    </source>
</evidence>
<dbReference type="EMBL" id="JALGBI010000001">
    <property type="protein sequence ID" value="MCJ0764229.1"/>
    <property type="molecule type" value="Genomic_DNA"/>
</dbReference>
<name>A0A9X1VVY8_9BURK</name>
<dbReference type="PIRSF" id="PIRSF017082">
    <property type="entry name" value="YflP"/>
    <property type="match status" value="1"/>
</dbReference>
<organism evidence="3 4">
    <name type="scientific">Variovorax terrae</name>
    <dbReference type="NCBI Taxonomy" id="2923278"/>
    <lineage>
        <taxon>Bacteria</taxon>
        <taxon>Pseudomonadati</taxon>
        <taxon>Pseudomonadota</taxon>
        <taxon>Betaproteobacteria</taxon>
        <taxon>Burkholderiales</taxon>
        <taxon>Comamonadaceae</taxon>
        <taxon>Variovorax</taxon>
    </lineage>
</organism>
<dbReference type="PANTHER" id="PTHR42928:SF5">
    <property type="entry name" value="BLR1237 PROTEIN"/>
    <property type="match status" value="1"/>
</dbReference>
<dbReference type="PANTHER" id="PTHR42928">
    <property type="entry name" value="TRICARBOXYLATE-BINDING PROTEIN"/>
    <property type="match status" value="1"/>
</dbReference>
<dbReference type="RefSeq" id="WP_243306811.1">
    <property type="nucleotide sequence ID" value="NZ_JALGBI010000001.1"/>
</dbReference>
<comment type="similarity">
    <text evidence="1">Belongs to the UPF0065 (bug) family.</text>
</comment>
<protein>
    <submittedName>
        <fullName evidence="3">Tripartite tricarboxylate transporter substrate binding protein</fullName>
    </submittedName>
</protein>
<evidence type="ECO:0000313" key="3">
    <source>
        <dbReference type="EMBL" id="MCJ0764229.1"/>
    </source>
</evidence>
<dbReference type="InterPro" id="IPR042100">
    <property type="entry name" value="Bug_dom1"/>
</dbReference>
<keyword evidence="4" id="KW-1185">Reference proteome</keyword>
<evidence type="ECO:0000256" key="2">
    <source>
        <dbReference type="SAM" id="SignalP"/>
    </source>
</evidence>
<sequence>MKRIFLKAVLAAAAAGLSVCALAQDYPLAKPVTVIVPYGAGGGTDALARLVAKELGARMNQSFVVENVAGAGGVIGTQKAMAAPADGYTLLVGSGSELEITRLTDPAAVPGRWTPLAALGLIGTQPMVLVGKAALPFNTTDQLIEHLRQHPGSLSYASAGVGTQLHLLGELTQQVGAFGMVHVPYKSGAQIATDLVGGHVDLAVMVLPTVLAQIKAGKVKAFGVSDNVRSAAAPEVPTLNESRYLDDVDMKVWYGLFAPAGTPPAVGQAIARQMVAVLQAPEVKAKLADLAITPAADTSPAALAALKQSQLARIGKVIEATKRASPSTTK</sequence>
<dbReference type="AlphaFoldDB" id="A0A9X1VVY8"/>
<reference evidence="3" key="1">
    <citation type="submission" date="2022-03" db="EMBL/GenBank/DDBJ databases">
        <authorList>
            <person name="Woo C.Y."/>
        </authorList>
    </citation>
    <scope>NUCLEOTIDE SEQUENCE</scope>
    <source>
        <strain evidence="3">CYS-02</strain>
    </source>
</reference>
<dbReference type="InterPro" id="IPR005064">
    <property type="entry name" value="BUG"/>
</dbReference>
<feature type="signal peptide" evidence="2">
    <location>
        <begin position="1"/>
        <end position="23"/>
    </location>
</feature>
<dbReference type="Pfam" id="PF03401">
    <property type="entry name" value="TctC"/>
    <property type="match status" value="1"/>
</dbReference>
<dbReference type="CDD" id="cd07012">
    <property type="entry name" value="PBP2_Bug_TTT"/>
    <property type="match status" value="1"/>
</dbReference>
<comment type="caution">
    <text evidence="3">The sequence shown here is derived from an EMBL/GenBank/DDBJ whole genome shotgun (WGS) entry which is preliminary data.</text>
</comment>
<feature type="chain" id="PRO_5040988911" evidence="2">
    <location>
        <begin position="24"/>
        <end position="330"/>
    </location>
</feature>
<proteinExistence type="inferred from homology"/>
<dbReference type="Gene3D" id="3.40.190.150">
    <property type="entry name" value="Bordetella uptake gene, domain 1"/>
    <property type="match status" value="1"/>
</dbReference>
<dbReference type="Proteomes" id="UP001139447">
    <property type="component" value="Unassembled WGS sequence"/>
</dbReference>
<dbReference type="Gene3D" id="3.40.190.10">
    <property type="entry name" value="Periplasmic binding protein-like II"/>
    <property type="match status" value="1"/>
</dbReference>
<gene>
    <name evidence="3" type="ORF">MMF98_13520</name>
</gene>
<keyword evidence="2" id="KW-0732">Signal</keyword>
<dbReference type="SUPFAM" id="SSF53850">
    <property type="entry name" value="Periplasmic binding protein-like II"/>
    <property type="match status" value="1"/>
</dbReference>